<dbReference type="GO" id="GO:0004169">
    <property type="term" value="F:dolichyl-phosphate-mannose-protein mannosyltransferase activity"/>
    <property type="evidence" value="ECO:0007669"/>
    <property type="project" value="UniProtKB-UniRule"/>
</dbReference>
<sequence>MEKIIFSKKDYLWAAGIVLAAFLIRIPNFTYPSAPVWDEFHYTNYAIRTLNGEGAIDVHPPFMRLFFAKAAMLSGFRDTALKISISEDFKSFPYVPLRFMGVVTGSLLAGIIYLISKKVFKENSLALIPPLFAVFDGFLITYSRLILPEIYILFFGFLGILFLLSGGLLPIIIGGILIGISFSIKWSALGFLASGILYLVLFKKIKYVLPLILISCLTYFYIFSLIAPSSQFIKYQKAMYAGQLAFTEKEISYASSPIKWPFADNQFILWGNGKDDIIKLSPNLFSWALIPCSLIISLYLIYRNKDKKLIFLLAGYLASYIPFFLISRPVFLYHYIIPLVFGFLFVPFSISLLIDIFEVEKKKKIFAVTHTANALLFLIFIPFIY</sequence>
<gene>
    <name evidence="13" type="ORF">UX24_C0032G0012</name>
</gene>
<organism evidence="13 14">
    <name type="scientific">Candidatus Giovannonibacteria bacterium GW2011_GWB1_45_9b</name>
    <dbReference type="NCBI Taxonomy" id="1618653"/>
    <lineage>
        <taxon>Bacteria</taxon>
        <taxon>Candidatus Giovannoniibacteriota</taxon>
    </lineage>
</organism>
<evidence type="ECO:0000256" key="5">
    <source>
        <dbReference type="ARBA" id="ARBA00022679"/>
    </source>
</evidence>
<evidence type="ECO:0000256" key="2">
    <source>
        <dbReference type="ARBA" id="ARBA00004922"/>
    </source>
</evidence>
<feature type="transmembrane region" description="Helical" evidence="10">
    <location>
        <begin position="332"/>
        <end position="353"/>
    </location>
</feature>
<evidence type="ECO:0000259" key="11">
    <source>
        <dbReference type="Pfam" id="PF02366"/>
    </source>
</evidence>
<keyword evidence="8 10" id="KW-0472">Membrane</keyword>
<dbReference type="UniPathway" id="UPA00378"/>
<dbReference type="AlphaFoldDB" id="A0A0G1N568"/>
<dbReference type="GO" id="GO:0012505">
    <property type="term" value="C:endomembrane system"/>
    <property type="evidence" value="ECO:0007669"/>
    <property type="project" value="UniProtKB-SubCell"/>
</dbReference>
<comment type="caution">
    <text evidence="13">The sequence shown here is derived from an EMBL/GenBank/DDBJ whole genome shotgun (WGS) entry which is preliminary data.</text>
</comment>
<evidence type="ECO:0000313" key="14">
    <source>
        <dbReference type="Proteomes" id="UP000034020"/>
    </source>
</evidence>
<dbReference type="Pfam" id="PF02366">
    <property type="entry name" value="PMT"/>
    <property type="match status" value="1"/>
</dbReference>
<name>A0A0G1N568_9BACT</name>
<evidence type="ECO:0000256" key="8">
    <source>
        <dbReference type="ARBA" id="ARBA00023136"/>
    </source>
</evidence>
<evidence type="ECO:0000256" key="1">
    <source>
        <dbReference type="ARBA" id="ARBA00004127"/>
    </source>
</evidence>
<dbReference type="Pfam" id="PF16192">
    <property type="entry name" value="PMT_4TMC"/>
    <property type="match status" value="1"/>
</dbReference>
<feature type="transmembrane region" description="Helical" evidence="10">
    <location>
        <begin position="365"/>
        <end position="384"/>
    </location>
</feature>
<evidence type="ECO:0000256" key="6">
    <source>
        <dbReference type="ARBA" id="ARBA00022692"/>
    </source>
</evidence>
<feature type="transmembrane region" description="Helical" evidence="10">
    <location>
        <begin position="208"/>
        <end position="227"/>
    </location>
</feature>
<evidence type="ECO:0000256" key="10">
    <source>
        <dbReference type="RuleBase" id="RU367007"/>
    </source>
</evidence>
<accession>A0A0G1N568</accession>
<feature type="domain" description="Protein O-mannosyl-transferase C-terminal four TM" evidence="12">
    <location>
        <begin position="230"/>
        <end position="385"/>
    </location>
</feature>
<feature type="transmembrane region" description="Helical" evidence="10">
    <location>
        <begin position="12"/>
        <end position="31"/>
    </location>
</feature>
<evidence type="ECO:0000313" key="13">
    <source>
        <dbReference type="EMBL" id="KKU15674.1"/>
    </source>
</evidence>
<feature type="transmembrane region" description="Helical" evidence="10">
    <location>
        <begin position="97"/>
        <end position="115"/>
    </location>
</feature>
<dbReference type="InterPro" id="IPR003342">
    <property type="entry name" value="ArnT-like_N"/>
</dbReference>
<protein>
    <recommendedName>
        <fullName evidence="9 10">Polyprenol-phosphate-mannose--protein mannosyltransferase</fullName>
        <ecNumber evidence="10">2.4.1.-</ecNumber>
    </recommendedName>
</protein>
<keyword evidence="4 10" id="KW-0328">Glycosyltransferase</keyword>
<evidence type="ECO:0000256" key="3">
    <source>
        <dbReference type="ARBA" id="ARBA00007222"/>
    </source>
</evidence>
<dbReference type="InterPro" id="IPR027005">
    <property type="entry name" value="PMT-like"/>
</dbReference>
<dbReference type="EC" id="2.4.1.-" evidence="10"/>
<evidence type="ECO:0000256" key="9">
    <source>
        <dbReference type="ARBA" id="ARBA00093617"/>
    </source>
</evidence>
<reference evidence="13 14" key="1">
    <citation type="journal article" date="2015" name="Nature">
        <title>rRNA introns, odd ribosomes, and small enigmatic genomes across a large radiation of phyla.</title>
        <authorList>
            <person name="Brown C.T."/>
            <person name="Hug L.A."/>
            <person name="Thomas B.C."/>
            <person name="Sharon I."/>
            <person name="Castelle C.J."/>
            <person name="Singh A."/>
            <person name="Wilkins M.J."/>
            <person name="Williams K.H."/>
            <person name="Banfield J.F."/>
        </authorList>
    </citation>
    <scope>NUCLEOTIDE SEQUENCE [LARGE SCALE GENOMIC DNA]</scope>
</reference>
<feature type="transmembrane region" description="Helical" evidence="10">
    <location>
        <begin position="284"/>
        <end position="302"/>
    </location>
</feature>
<dbReference type="InterPro" id="IPR032421">
    <property type="entry name" value="PMT_4TMC"/>
</dbReference>
<evidence type="ECO:0000256" key="7">
    <source>
        <dbReference type="ARBA" id="ARBA00022989"/>
    </source>
</evidence>
<proteinExistence type="inferred from homology"/>
<comment type="subcellular location">
    <subcellularLocation>
        <location evidence="10">Cell membrane</location>
    </subcellularLocation>
    <subcellularLocation>
        <location evidence="1">Endomembrane system</location>
        <topology evidence="1">Multi-pass membrane protein</topology>
    </subcellularLocation>
</comment>
<keyword evidence="7 10" id="KW-1133">Transmembrane helix</keyword>
<dbReference type="PANTHER" id="PTHR10050">
    <property type="entry name" value="DOLICHYL-PHOSPHATE-MANNOSE--PROTEIN MANNOSYLTRANSFERASE"/>
    <property type="match status" value="1"/>
</dbReference>
<keyword evidence="6 10" id="KW-0812">Transmembrane</keyword>
<evidence type="ECO:0000259" key="12">
    <source>
        <dbReference type="Pfam" id="PF16192"/>
    </source>
</evidence>
<feature type="domain" description="ArnT-like N-terminal" evidence="11">
    <location>
        <begin position="19"/>
        <end position="226"/>
    </location>
</feature>
<dbReference type="EMBL" id="LCLL01000032">
    <property type="protein sequence ID" value="KKU15674.1"/>
    <property type="molecule type" value="Genomic_DNA"/>
</dbReference>
<feature type="transmembrane region" description="Helical" evidence="10">
    <location>
        <begin position="184"/>
        <end position="201"/>
    </location>
</feature>
<feature type="transmembrane region" description="Helical" evidence="10">
    <location>
        <begin position="152"/>
        <end position="178"/>
    </location>
</feature>
<keyword evidence="10" id="KW-1003">Cell membrane</keyword>
<comment type="similarity">
    <text evidence="3 10">Belongs to the glycosyltransferase 39 family.</text>
</comment>
<dbReference type="GO" id="GO:0005886">
    <property type="term" value="C:plasma membrane"/>
    <property type="evidence" value="ECO:0007669"/>
    <property type="project" value="UniProtKB-SubCell"/>
</dbReference>
<comment type="function">
    <text evidence="10">Protein O-mannosyltransferase that catalyzes the transfer of a single mannose residue from a polyprenol phospho-mannosyl lipidic donor to the hydroxyl group of selected serine and threonine residues in acceptor proteins.</text>
</comment>
<feature type="transmembrane region" description="Helical" evidence="10">
    <location>
        <begin position="309"/>
        <end position="326"/>
    </location>
</feature>
<dbReference type="PANTHER" id="PTHR10050:SF53">
    <property type="entry name" value="CHROMOSOME UNDETERMINED SCAFFOLD_67, WHOLE GENOME SHOTGUN SEQUENCE"/>
    <property type="match status" value="1"/>
</dbReference>
<evidence type="ECO:0000256" key="4">
    <source>
        <dbReference type="ARBA" id="ARBA00022676"/>
    </source>
</evidence>
<comment type="pathway">
    <text evidence="2 10">Protein modification; protein glycosylation.</text>
</comment>
<keyword evidence="5 10" id="KW-0808">Transferase</keyword>
<dbReference type="Proteomes" id="UP000034020">
    <property type="component" value="Unassembled WGS sequence"/>
</dbReference>